<dbReference type="PROSITE" id="PS50110">
    <property type="entry name" value="RESPONSE_REGULATORY"/>
    <property type="match status" value="1"/>
</dbReference>
<evidence type="ECO:0000256" key="11">
    <source>
        <dbReference type="ARBA" id="ARBA00022840"/>
    </source>
</evidence>
<feature type="domain" description="Histidine kinase" evidence="18">
    <location>
        <begin position="628"/>
        <end position="844"/>
    </location>
</feature>
<dbReference type="Gene3D" id="3.30.565.10">
    <property type="entry name" value="Histidine kinase-like ATPase, C-terminal domain"/>
    <property type="match status" value="1"/>
</dbReference>
<keyword evidence="10" id="KW-0378">Hydrolase</keyword>
<evidence type="ECO:0000256" key="1">
    <source>
        <dbReference type="ARBA" id="ARBA00000085"/>
    </source>
</evidence>
<evidence type="ECO:0000256" key="14">
    <source>
        <dbReference type="ARBA" id="ARBA00023136"/>
    </source>
</evidence>
<dbReference type="SUPFAM" id="SSF52172">
    <property type="entry name" value="CheY-like"/>
    <property type="match status" value="1"/>
</dbReference>
<dbReference type="SMART" id="SM00388">
    <property type="entry name" value="HisKA"/>
    <property type="match status" value="1"/>
</dbReference>
<feature type="domain" description="Response regulatory" evidence="19">
    <location>
        <begin position="919"/>
        <end position="1037"/>
    </location>
</feature>
<dbReference type="InterPro" id="IPR001638">
    <property type="entry name" value="Solute-binding_3/MltF_N"/>
</dbReference>
<dbReference type="InterPro" id="IPR005467">
    <property type="entry name" value="His_kinase_dom"/>
</dbReference>
<dbReference type="GO" id="GO:0000155">
    <property type="term" value="F:phosphorelay sensor kinase activity"/>
    <property type="evidence" value="ECO:0007669"/>
    <property type="project" value="InterPro"/>
</dbReference>
<dbReference type="InterPro" id="IPR036641">
    <property type="entry name" value="HPT_dom_sf"/>
</dbReference>
<feature type="modified residue" description="Phosphohistidine" evidence="15">
    <location>
        <position position="1088"/>
    </location>
</feature>
<dbReference type="InterPro" id="IPR003594">
    <property type="entry name" value="HATPase_dom"/>
</dbReference>
<dbReference type="CDD" id="cd00088">
    <property type="entry name" value="HPT"/>
    <property type="match status" value="1"/>
</dbReference>
<dbReference type="Gene3D" id="3.30.450.20">
    <property type="entry name" value="PAS domain"/>
    <property type="match status" value="1"/>
</dbReference>
<keyword evidence="8 17" id="KW-0812">Transmembrane</keyword>
<feature type="modified residue" description="4-aspartylphosphate" evidence="16">
    <location>
        <position position="970"/>
    </location>
</feature>
<gene>
    <name evidence="21" type="ORF">CEQ48_10805</name>
</gene>
<dbReference type="Pfam" id="PF00497">
    <property type="entry name" value="SBP_bac_3"/>
    <property type="match status" value="1"/>
</dbReference>
<protein>
    <recommendedName>
        <fullName evidence="3">histidine kinase</fullName>
        <ecNumber evidence="3">2.7.13.3</ecNumber>
    </recommendedName>
</protein>
<keyword evidence="13" id="KW-0902">Two-component regulatory system</keyword>
<dbReference type="PRINTS" id="PR00344">
    <property type="entry name" value="BCTRLSENSOR"/>
</dbReference>
<evidence type="ECO:0000259" key="20">
    <source>
        <dbReference type="PROSITE" id="PS50894"/>
    </source>
</evidence>
<keyword evidence="22" id="KW-1185">Reference proteome</keyword>
<keyword evidence="4" id="KW-1003">Cell membrane</keyword>
<dbReference type="InterPro" id="IPR036890">
    <property type="entry name" value="HATPase_C_sf"/>
</dbReference>
<evidence type="ECO:0000256" key="6">
    <source>
        <dbReference type="ARBA" id="ARBA00022553"/>
    </source>
</evidence>
<dbReference type="InterPro" id="IPR008207">
    <property type="entry name" value="Sig_transdc_His_kin_Hpt_dom"/>
</dbReference>
<dbReference type="SUPFAM" id="SSF47384">
    <property type="entry name" value="Homodimeric domain of signal transducing histidine kinase"/>
    <property type="match status" value="1"/>
</dbReference>
<evidence type="ECO:0000256" key="13">
    <source>
        <dbReference type="ARBA" id="ARBA00023012"/>
    </source>
</evidence>
<sequence>MPYWGGLDGLPMGIEHDFATGIATELGVEIRYKGYDTIEALLDGVKSGQADMVIGFGKTEQREGDFLFSEPLYENVRVIWLREKDLAKQPFENLKWACIQGTSYCDLIMERGYKNLLMARNYSSSVEMIRQGIADATITNYVSLNSFLSKNRISSGQVVFDEKLGTQINRVLINIREPILLSAINKVIKADRLGLTQNKLNSLDVYFLNDQENLKLLRNENTNKVVKYTINDNAFPLSYWDDKEKRYKGYVHDLLERIDFRSILEFEFVPANGRSVDEMLHHGVVDIIPAYNASNIDSRDLLSVGSYDYLSFCYIETLVPYSEKKLAVFDRTGNFYHYLYTQGRIKSAPVYHDADELMRALKTGEVTHAMVNKSLISHWVAEFGSNVFKRADESGMHDINVDVTMVLRKDSAALQNMMHKVLATFTPQEIDEMKSKYNKVTVNYGFDKRQVIIYVLIAVCILLTIGFVFTLWVARLRGLLINTQHVAKLSTHQTQWLTELLDAIPSMIFISDNKGEVVLTNANYRKNFQVCGDNDCFNRRSDCSFIALPEGLDAEYSLVIQAPEANCSIGGHFFHVIRRAISHPINQRQYYLTLFNDITELKETEQALRQSNEQALQAVEARNHFLAVVSHELRTPIAAMLGLMEILASRLKSSESQLLLTNAISSAERLKLHVNDILDFSKIEAQQLQLDIGLYNLADELGPLLRGFEASAQLKEIEFDVIWSPNSLLLANFDALRFNQIVTNLLSNAIKFTDQGRVVFKIDVSPEVLTIVVEDTGCGMTQTQIDSLFVPFVQADSTITRRFGGTGLGMSIVANLIELMNGKIEVKSEFEQGTQIKVNLPLVTQTCDEFRGQVVAMSYRSPYMLWAKALGMRVEENEEWVEQSGHNIYPDLLLNRLREVSNLTQAQAEPAHSRLLQGHVLVADDDAINRLLIKKQLSELGLSATLVSDGLQAFEKLSQHPEQYDLLITDCHMPHLDGFALTRKVKQEISLFKGAVVGCTAEDSRLAAEQALQAGMDKVIYKPYTLANLRKVLSRYLTTQWVALPEQSWLDAYQEEEREEMALVVAESLAQDIALLNQPDCDVKALAHRIKGAAGSLQLQRLADLAKTVEKQNDPQQLVADKQQLINAMHEVVEQAQQWLHQHQSE</sequence>
<dbReference type="SUPFAM" id="SSF53850">
    <property type="entry name" value="Periplasmic binding protein-like II"/>
    <property type="match status" value="2"/>
</dbReference>
<dbReference type="SMART" id="SM00387">
    <property type="entry name" value="HATPase_c"/>
    <property type="match status" value="1"/>
</dbReference>
<dbReference type="Pfam" id="PF02518">
    <property type="entry name" value="HATPase_c"/>
    <property type="match status" value="1"/>
</dbReference>
<keyword evidence="9" id="KW-0418">Kinase</keyword>
<evidence type="ECO:0000256" key="15">
    <source>
        <dbReference type="PROSITE-ProRule" id="PRU00110"/>
    </source>
</evidence>
<dbReference type="KEGG" id="vti:CEQ48_10805"/>
<keyword evidence="11" id="KW-0067">ATP-binding</keyword>
<keyword evidence="11" id="KW-0547">Nucleotide-binding</keyword>
<dbReference type="InterPro" id="IPR036097">
    <property type="entry name" value="HisK_dim/P_sf"/>
</dbReference>
<dbReference type="SMART" id="SM00448">
    <property type="entry name" value="REC"/>
    <property type="match status" value="1"/>
</dbReference>
<evidence type="ECO:0000256" key="7">
    <source>
        <dbReference type="ARBA" id="ARBA00022679"/>
    </source>
</evidence>
<evidence type="ECO:0000313" key="22">
    <source>
        <dbReference type="Proteomes" id="UP000198371"/>
    </source>
</evidence>
<dbReference type="Gene3D" id="3.40.50.2300">
    <property type="match status" value="1"/>
</dbReference>
<dbReference type="EC" id="2.7.13.3" evidence="3"/>
<evidence type="ECO:0000256" key="4">
    <source>
        <dbReference type="ARBA" id="ARBA00022475"/>
    </source>
</evidence>
<feature type="domain" description="HPt" evidence="20">
    <location>
        <begin position="1042"/>
        <end position="1143"/>
    </location>
</feature>
<dbReference type="InterPro" id="IPR004358">
    <property type="entry name" value="Sig_transdc_His_kin-like_C"/>
</dbReference>
<dbReference type="SUPFAM" id="SSF55785">
    <property type="entry name" value="PYP-like sensor domain (PAS domain)"/>
    <property type="match status" value="1"/>
</dbReference>
<evidence type="ECO:0000256" key="8">
    <source>
        <dbReference type="ARBA" id="ARBA00022692"/>
    </source>
</evidence>
<dbReference type="InterPro" id="IPR003661">
    <property type="entry name" value="HisK_dim/P_dom"/>
</dbReference>
<dbReference type="CDD" id="cd17546">
    <property type="entry name" value="REC_hyHK_CKI1_RcsC-like"/>
    <property type="match status" value="1"/>
</dbReference>
<dbReference type="Gene3D" id="3.40.190.10">
    <property type="entry name" value="Periplasmic binding protein-like II"/>
    <property type="match status" value="4"/>
</dbReference>
<evidence type="ECO:0000313" key="21">
    <source>
        <dbReference type="EMBL" id="ASK56859.1"/>
    </source>
</evidence>
<evidence type="ECO:0000259" key="19">
    <source>
        <dbReference type="PROSITE" id="PS50110"/>
    </source>
</evidence>
<evidence type="ECO:0000256" key="3">
    <source>
        <dbReference type="ARBA" id="ARBA00012438"/>
    </source>
</evidence>
<dbReference type="GO" id="GO:0016787">
    <property type="term" value="F:hydrolase activity"/>
    <property type="evidence" value="ECO:0007669"/>
    <property type="project" value="UniProtKB-KW"/>
</dbReference>
<dbReference type="CDD" id="cd16922">
    <property type="entry name" value="HATPase_EvgS-ArcB-TorS-like"/>
    <property type="match status" value="1"/>
</dbReference>
<dbReference type="InterPro" id="IPR011006">
    <property type="entry name" value="CheY-like_superfamily"/>
</dbReference>
<accession>A0AAU8WML4</accession>
<dbReference type="GO" id="GO:0005886">
    <property type="term" value="C:plasma membrane"/>
    <property type="evidence" value="ECO:0007669"/>
    <property type="project" value="UniProtKB-SubCell"/>
</dbReference>
<evidence type="ECO:0000256" key="12">
    <source>
        <dbReference type="ARBA" id="ARBA00022989"/>
    </source>
</evidence>
<keyword evidence="7" id="KW-0808">Transferase</keyword>
<evidence type="ECO:0000259" key="18">
    <source>
        <dbReference type="PROSITE" id="PS50109"/>
    </source>
</evidence>
<dbReference type="GO" id="GO:0009927">
    <property type="term" value="F:histidine phosphotransfer kinase activity"/>
    <property type="evidence" value="ECO:0007669"/>
    <property type="project" value="TreeGrafter"/>
</dbReference>
<organism evidence="21 22">
    <name type="scientific">Vibrio tarriae</name>
    <dbReference type="NCBI Taxonomy" id="2014742"/>
    <lineage>
        <taxon>Bacteria</taxon>
        <taxon>Pseudomonadati</taxon>
        <taxon>Pseudomonadota</taxon>
        <taxon>Gammaproteobacteria</taxon>
        <taxon>Vibrionales</taxon>
        <taxon>Vibrionaceae</taxon>
        <taxon>Vibrio</taxon>
    </lineage>
</organism>
<evidence type="ECO:0000256" key="5">
    <source>
        <dbReference type="ARBA" id="ARBA00022519"/>
    </source>
</evidence>
<dbReference type="PROSITE" id="PS50894">
    <property type="entry name" value="HPT"/>
    <property type="match status" value="1"/>
</dbReference>
<evidence type="ECO:0000256" key="17">
    <source>
        <dbReference type="SAM" id="Phobius"/>
    </source>
</evidence>
<dbReference type="SMART" id="SM00062">
    <property type="entry name" value="PBPb"/>
    <property type="match status" value="1"/>
</dbReference>
<feature type="transmembrane region" description="Helical" evidence="17">
    <location>
        <begin position="451"/>
        <end position="474"/>
    </location>
</feature>
<comment type="subcellular location">
    <subcellularLocation>
        <location evidence="2">Cell inner membrane</location>
        <topology evidence="2">Multi-pass membrane protein</topology>
    </subcellularLocation>
</comment>
<dbReference type="EMBL" id="CP022353">
    <property type="protein sequence ID" value="ASK56859.1"/>
    <property type="molecule type" value="Genomic_DNA"/>
</dbReference>
<proteinExistence type="predicted"/>
<dbReference type="InterPro" id="IPR001789">
    <property type="entry name" value="Sig_transdc_resp-reg_receiver"/>
</dbReference>
<name>A0AAU8WML4_9VIBR</name>
<keyword evidence="14 17" id="KW-0472">Membrane</keyword>
<reference evidence="21 22" key="2">
    <citation type="submission" date="2017-06" db="EMBL/GenBank/DDBJ databases">
        <title>Complete genome sequence of Vibrio sp. 2521-89, a close relative of Vibrio cholerae isolated from lake water in New Mexico, USA.</title>
        <authorList>
            <person name="Liang K."/>
            <person name="Orata F.D."/>
            <person name="Winkjer N.S."/>
            <person name="Tarr C.L."/>
            <person name="Boucher Y."/>
        </authorList>
    </citation>
    <scope>NUCLEOTIDE SEQUENCE [LARGE SCALE GENOMIC DNA]</scope>
    <source>
        <strain evidence="21 22">2521-89</strain>
    </source>
</reference>
<keyword evidence="12 17" id="KW-1133">Transmembrane helix</keyword>
<dbReference type="SUPFAM" id="SSF55874">
    <property type="entry name" value="ATPase domain of HSP90 chaperone/DNA topoisomerase II/histidine kinase"/>
    <property type="match status" value="1"/>
</dbReference>
<dbReference type="AlphaFoldDB" id="A0AAU8WML4"/>
<keyword evidence="6 16" id="KW-0597">Phosphoprotein</keyword>
<dbReference type="SUPFAM" id="SSF47226">
    <property type="entry name" value="Histidine-containing phosphotransfer domain, HPT domain"/>
    <property type="match status" value="1"/>
</dbReference>
<dbReference type="Proteomes" id="UP000198371">
    <property type="component" value="Chromosome 1"/>
</dbReference>
<evidence type="ECO:0000256" key="9">
    <source>
        <dbReference type="ARBA" id="ARBA00022777"/>
    </source>
</evidence>
<evidence type="ECO:0000256" key="16">
    <source>
        <dbReference type="PROSITE-ProRule" id="PRU00169"/>
    </source>
</evidence>
<reference evidence="22" key="1">
    <citation type="journal article" date="2017" name="Genome Announc.">
        <title>Complete Genome Sequence of Vibrio sp. Strain 2521-89, a Close Relative of Vibrio cholerae Isolated from Lake Water in New Mexico, USA.</title>
        <authorList>
            <person name="Liang K."/>
            <person name="Orata F.D."/>
            <person name="Winkjer N.S."/>
            <person name="Rowe L.A."/>
            <person name="Tarr C.L."/>
            <person name="Boucher Y."/>
        </authorList>
    </citation>
    <scope>NUCLEOTIDE SEQUENCE [LARGE SCALE GENOMIC DNA]</scope>
    <source>
        <strain evidence="22">2521-89</strain>
    </source>
</reference>
<dbReference type="CDD" id="cd00082">
    <property type="entry name" value="HisKA"/>
    <property type="match status" value="1"/>
</dbReference>
<dbReference type="PANTHER" id="PTHR43047:SF72">
    <property type="entry name" value="OSMOSENSING HISTIDINE PROTEIN KINASE SLN1"/>
    <property type="match status" value="1"/>
</dbReference>
<dbReference type="Gene3D" id="1.20.120.160">
    <property type="entry name" value="HPT domain"/>
    <property type="match status" value="1"/>
</dbReference>
<evidence type="ECO:0000256" key="2">
    <source>
        <dbReference type="ARBA" id="ARBA00004429"/>
    </source>
</evidence>
<dbReference type="Pfam" id="PF00512">
    <property type="entry name" value="HisKA"/>
    <property type="match status" value="1"/>
</dbReference>
<comment type="catalytic activity">
    <reaction evidence="1">
        <text>ATP + protein L-histidine = ADP + protein N-phospho-L-histidine.</text>
        <dbReference type="EC" id="2.7.13.3"/>
    </reaction>
</comment>
<dbReference type="PANTHER" id="PTHR43047">
    <property type="entry name" value="TWO-COMPONENT HISTIDINE PROTEIN KINASE"/>
    <property type="match status" value="1"/>
</dbReference>
<dbReference type="Gene3D" id="1.10.287.130">
    <property type="match status" value="1"/>
</dbReference>
<dbReference type="Pfam" id="PF00072">
    <property type="entry name" value="Response_reg"/>
    <property type="match status" value="1"/>
</dbReference>
<dbReference type="Pfam" id="PF01627">
    <property type="entry name" value="Hpt"/>
    <property type="match status" value="1"/>
</dbReference>
<dbReference type="InterPro" id="IPR035965">
    <property type="entry name" value="PAS-like_dom_sf"/>
</dbReference>
<dbReference type="PROSITE" id="PS50109">
    <property type="entry name" value="HIS_KIN"/>
    <property type="match status" value="1"/>
</dbReference>
<keyword evidence="5" id="KW-0997">Cell inner membrane</keyword>
<evidence type="ECO:0000256" key="10">
    <source>
        <dbReference type="ARBA" id="ARBA00022801"/>
    </source>
</evidence>